<gene>
    <name evidence="2" type="ORF">HF682_03680</name>
</gene>
<organism evidence="2 3">
    <name type="scientific">Leeia aquatica</name>
    <dbReference type="NCBI Taxonomy" id="2725557"/>
    <lineage>
        <taxon>Bacteria</taxon>
        <taxon>Pseudomonadati</taxon>
        <taxon>Pseudomonadota</taxon>
        <taxon>Betaproteobacteria</taxon>
        <taxon>Neisseriales</taxon>
        <taxon>Leeiaceae</taxon>
        <taxon>Leeia</taxon>
    </lineage>
</organism>
<keyword evidence="1" id="KW-0472">Membrane</keyword>
<keyword evidence="1" id="KW-1133">Transmembrane helix</keyword>
<dbReference type="EMBL" id="JABAIM010000001">
    <property type="protein sequence ID" value="NLR74252.1"/>
    <property type="molecule type" value="Genomic_DNA"/>
</dbReference>
<evidence type="ECO:0000256" key="1">
    <source>
        <dbReference type="SAM" id="Phobius"/>
    </source>
</evidence>
<dbReference type="RefSeq" id="WP_168875876.1">
    <property type="nucleotide sequence ID" value="NZ_JABAIM010000001.1"/>
</dbReference>
<evidence type="ECO:0000313" key="2">
    <source>
        <dbReference type="EMBL" id="NLR74252.1"/>
    </source>
</evidence>
<evidence type="ECO:0000313" key="3">
    <source>
        <dbReference type="Proteomes" id="UP000587991"/>
    </source>
</evidence>
<comment type="caution">
    <text evidence="2">The sequence shown here is derived from an EMBL/GenBank/DDBJ whole genome shotgun (WGS) entry which is preliminary data.</text>
</comment>
<dbReference type="Proteomes" id="UP000587991">
    <property type="component" value="Unassembled WGS sequence"/>
</dbReference>
<accession>A0A847SE78</accession>
<feature type="transmembrane region" description="Helical" evidence="1">
    <location>
        <begin position="43"/>
        <end position="64"/>
    </location>
</feature>
<keyword evidence="1" id="KW-0812">Transmembrane</keyword>
<protein>
    <submittedName>
        <fullName evidence="2">Uncharacterized protein</fullName>
    </submittedName>
</protein>
<dbReference type="AlphaFoldDB" id="A0A847SE78"/>
<reference evidence="2 3" key="1">
    <citation type="submission" date="2020-04" db="EMBL/GenBank/DDBJ databases">
        <title>Draft genome of Leeia sp. IMCC25680.</title>
        <authorList>
            <person name="Song J."/>
            <person name="Cho J.-C."/>
        </authorList>
    </citation>
    <scope>NUCLEOTIDE SEQUENCE [LARGE SCALE GENOMIC DNA]</scope>
    <source>
        <strain evidence="2 3">IMCC25680</strain>
    </source>
</reference>
<proteinExistence type="predicted"/>
<keyword evidence="3" id="KW-1185">Reference proteome</keyword>
<name>A0A847SE78_9NEIS</name>
<sequence length="76" mass="8316">MVATGSLLILVPRIMRVLGVQVHFITLPAPQPTVEQNSLALLLQLHGAAYGYLLFCIGLLGLIWDHLPRRQAGDQS</sequence>